<dbReference type="HOGENOM" id="CLU_2865685_0_0_7"/>
<evidence type="ECO:0000313" key="2">
    <source>
        <dbReference type="Proteomes" id="UP000001351"/>
    </source>
</evidence>
<evidence type="ECO:0000313" key="1">
    <source>
        <dbReference type="EMBL" id="ADO74050.1"/>
    </source>
</evidence>
<dbReference type="Proteomes" id="UP000001351">
    <property type="component" value="Chromosome"/>
</dbReference>
<dbReference type="KEGG" id="sur:STAUR_6293"/>
<organism evidence="1 2">
    <name type="scientific">Stigmatella aurantiaca (strain DW4/3-1)</name>
    <dbReference type="NCBI Taxonomy" id="378806"/>
    <lineage>
        <taxon>Bacteria</taxon>
        <taxon>Pseudomonadati</taxon>
        <taxon>Myxococcota</taxon>
        <taxon>Myxococcia</taxon>
        <taxon>Myxococcales</taxon>
        <taxon>Cystobacterineae</taxon>
        <taxon>Archangiaceae</taxon>
        <taxon>Stigmatella</taxon>
    </lineage>
</organism>
<accession>E3FH20</accession>
<dbReference type="STRING" id="378806.STAUR_6293"/>
<protein>
    <submittedName>
        <fullName evidence="1">Uncharacterized protein</fullName>
    </submittedName>
</protein>
<keyword evidence="2" id="KW-1185">Reference proteome</keyword>
<reference evidence="1 2" key="1">
    <citation type="journal article" date="2011" name="Mol. Biol. Evol.">
        <title>Comparative genomic analysis of fruiting body formation in Myxococcales.</title>
        <authorList>
            <person name="Huntley S."/>
            <person name="Hamann N."/>
            <person name="Wegener-Feldbrugge S."/>
            <person name="Treuner-Lange A."/>
            <person name="Kube M."/>
            <person name="Reinhardt R."/>
            <person name="Klages S."/>
            <person name="Muller R."/>
            <person name="Ronning C.M."/>
            <person name="Nierman W.C."/>
            <person name="Sogaard-Andersen L."/>
        </authorList>
    </citation>
    <scope>NUCLEOTIDE SEQUENCE [LARGE SCALE GENOMIC DNA]</scope>
    <source>
        <strain evidence="1 2">DW4/3-1</strain>
    </source>
</reference>
<dbReference type="EMBL" id="CP002271">
    <property type="protein sequence ID" value="ADO74050.1"/>
    <property type="molecule type" value="Genomic_DNA"/>
</dbReference>
<name>E3FH20_STIAD</name>
<sequence>MLLAGAAGCFALIFRAGLVDAFYRVLVNGSRHASLPAEFGGAARGAQECQRSQKHLEPPHEFLP</sequence>
<dbReference type="AlphaFoldDB" id="E3FH20"/>
<gene>
    <name evidence="1" type="ordered locus">STAUR_6293</name>
</gene>
<proteinExistence type="predicted"/>